<dbReference type="EMBL" id="CAJNJA010047376">
    <property type="protein sequence ID" value="CAE7823831.1"/>
    <property type="molecule type" value="Genomic_DNA"/>
</dbReference>
<protein>
    <submittedName>
        <fullName evidence="1">Uncharacterized protein</fullName>
    </submittedName>
</protein>
<name>A0A812ZDV0_9DINO</name>
<gene>
    <name evidence="1" type="ORF">SNEC2469_LOCUS24549</name>
</gene>
<dbReference type="Proteomes" id="UP000601435">
    <property type="component" value="Unassembled WGS sequence"/>
</dbReference>
<evidence type="ECO:0000313" key="2">
    <source>
        <dbReference type="Proteomes" id="UP000601435"/>
    </source>
</evidence>
<feature type="non-terminal residue" evidence="1">
    <location>
        <position position="1"/>
    </location>
</feature>
<organism evidence="1 2">
    <name type="scientific">Symbiodinium necroappetens</name>
    <dbReference type="NCBI Taxonomy" id="1628268"/>
    <lineage>
        <taxon>Eukaryota</taxon>
        <taxon>Sar</taxon>
        <taxon>Alveolata</taxon>
        <taxon>Dinophyceae</taxon>
        <taxon>Suessiales</taxon>
        <taxon>Symbiodiniaceae</taxon>
        <taxon>Symbiodinium</taxon>
    </lineage>
</organism>
<dbReference type="AlphaFoldDB" id="A0A812ZDV0"/>
<keyword evidence="2" id="KW-1185">Reference proteome</keyword>
<proteinExistence type="predicted"/>
<evidence type="ECO:0000313" key="1">
    <source>
        <dbReference type="EMBL" id="CAE7823831.1"/>
    </source>
</evidence>
<sequence length="334" mass="37518">WPAELKLLTTRENGKAFYCTKRLEESPSGRWLLEAALSVEKAYSRMSLLLCPTTTKWWKPDIDIEAPPKETFVNQLGVDAKDGQAELGIEAAQELGVCALDGHEMRWRNQRYVYAITQFRGMLYLPASDETVLAPRSDQSMFGHWCSPQAVSYVQRLLRCEVKGNLCIDPLLGKKMRLPFASIKARKQGKRDDLGYGIDVVRTTTRPMKTPGAWPVGLSYFVLAMLQLRVACVEDEQQRRDVEKKLEESGQEMLEETRDFVKTSLVSRCWQLDGPERHPNDLVLVKGCAAAPPPRLSTGSVRMGPCEDEAPCGIPLERVSAVSCSYGSRHTLQP</sequence>
<reference evidence="1" key="1">
    <citation type="submission" date="2021-02" db="EMBL/GenBank/DDBJ databases">
        <authorList>
            <person name="Dougan E. K."/>
            <person name="Rhodes N."/>
            <person name="Thang M."/>
            <person name="Chan C."/>
        </authorList>
    </citation>
    <scope>NUCLEOTIDE SEQUENCE</scope>
</reference>
<comment type="caution">
    <text evidence="1">The sequence shown here is derived from an EMBL/GenBank/DDBJ whole genome shotgun (WGS) entry which is preliminary data.</text>
</comment>
<dbReference type="OrthoDB" id="443159at2759"/>
<accession>A0A812ZDV0</accession>